<dbReference type="Proteomes" id="UP001177140">
    <property type="component" value="Unassembled WGS sequence"/>
</dbReference>
<evidence type="ECO:0000256" key="7">
    <source>
        <dbReference type="ARBA" id="ARBA00022737"/>
    </source>
</evidence>
<evidence type="ECO:0000256" key="11">
    <source>
        <dbReference type="RuleBase" id="RU910715"/>
    </source>
</evidence>
<evidence type="ECO:0000313" key="12">
    <source>
        <dbReference type="EMBL" id="MCL7042116.1"/>
    </source>
</evidence>
<name>A0AA41VIY0_PAPNU</name>
<dbReference type="GO" id="GO:0051119">
    <property type="term" value="F:sugar transmembrane transporter activity"/>
    <property type="evidence" value="ECO:0007669"/>
    <property type="project" value="InterPro"/>
</dbReference>
<feature type="transmembrane region" description="Helical" evidence="11">
    <location>
        <begin position="141"/>
        <end position="161"/>
    </location>
</feature>
<feature type="transmembrane region" description="Helical" evidence="11">
    <location>
        <begin position="173"/>
        <end position="193"/>
    </location>
</feature>
<dbReference type="AlphaFoldDB" id="A0AA41VIY0"/>
<dbReference type="Gene3D" id="1.20.1280.290">
    <property type="match status" value="2"/>
</dbReference>
<comment type="function">
    <text evidence="11">Mediates both low-affinity uptake and efflux of sugar across the membrane.</text>
</comment>
<proteinExistence type="inferred from homology"/>
<evidence type="ECO:0000256" key="3">
    <source>
        <dbReference type="ARBA" id="ARBA00022448"/>
    </source>
</evidence>
<dbReference type="PANTHER" id="PTHR10791:SF30">
    <property type="entry name" value="SUGAR TRANSPORTER SWEET1"/>
    <property type="match status" value="1"/>
</dbReference>
<comment type="subcellular location">
    <subcellularLocation>
        <location evidence="1 11">Cell membrane</location>
        <topology evidence="1 11">Multi-pass membrane protein</topology>
    </subcellularLocation>
</comment>
<evidence type="ECO:0000256" key="10">
    <source>
        <dbReference type="ARBA" id="ARBA00037238"/>
    </source>
</evidence>
<dbReference type="Pfam" id="PF03083">
    <property type="entry name" value="MtN3_slv"/>
    <property type="match status" value="2"/>
</dbReference>
<evidence type="ECO:0000256" key="6">
    <source>
        <dbReference type="ARBA" id="ARBA00022692"/>
    </source>
</evidence>
<sequence>MVNTGVVRTYATIRTSAGIMGNVVSLGWFLSPKPTFYSMYKKDVVEDLSVDAYLISIFNCALWVYYGIAQHNNLPFVIMNGIGLAVGFMYVAMYLIYANQEQRTSVRGKSTFGLVLYLVIVIMITPFLYSKLSWRHGAIDTLGYICITSDVYTILPSYMLVRVYETKSLEHMPFWSSLFTFLSGACWLTYVMFGMDYNAIGYASTVTCCLGMVQLIVYAYYYLRYPQSKVAGGELQIPNVV</sequence>
<keyword evidence="7" id="KW-0677">Repeat</keyword>
<comment type="function">
    <text evidence="10">Mediates both low-affinity uptake and efflux of sugar across the plasma membrane.</text>
</comment>
<gene>
    <name evidence="12" type="ORF">MKW94_006383</name>
</gene>
<evidence type="ECO:0000256" key="5">
    <source>
        <dbReference type="ARBA" id="ARBA00022597"/>
    </source>
</evidence>
<evidence type="ECO:0000313" key="13">
    <source>
        <dbReference type="Proteomes" id="UP001177140"/>
    </source>
</evidence>
<accession>A0AA41VIY0</accession>
<protein>
    <recommendedName>
        <fullName evidence="11">Bidirectional sugar transporter SWEET</fullName>
    </recommendedName>
</protein>
<evidence type="ECO:0000256" key="4">
    <source>
        <dbReference type="ARBA" id="ARBA00022475"/>
    </source>
</evidence>
<feature type="transmembrane region" description="Helical" evidence="11">
    <location>
        <begin position="50"/>
        <end position="68"/>
    </location>
</feature>
<dbReference type="FunFam" id="1.20.1280.290:FF:000007">
    <property type="entry name" value="Bidirectional sugar transporter SWEET7"/>
    <property type="match status" value="1"/>
</dbReference>
<reference evidence="12" key="1">
    <citation type="submission" date="2022-03" db="EMBL/GenBank/DDBJ databases">
        <title>A functionally conserved STORR gene fusion in Papaver species that diverged 16.8 million years ago.</title>
        <authorList>
            <person name="Catania T."/>
        </authorList>
    </citation>
    <scope>NUCLEOTIDE SEQUENCE</scope>
    <source>
        <strain evidence="12">S-191538</strain>
    </source>
</reference>
<keyword evidence="6 11" id="KW-0812">Transmembrane</keyword>
<feature type="transmembrane region" description="Helical" evidence="11">
    <location>
        <begin position="110"/>
        <end position="129"/>
    </location>
</feature>
<keyword evidence="13" id="KW-1185">Reference proteome</keyword>
<feature type="transmembrane region" description="Helical" evidence="11">
    <location>
        <begin position="12"/>
        <end position="30"/>
    </location>
</feature>
<dbReference type="PANTHER" id="PTHR10791">
    <property type="entry name" value="RAG1-ACTIVATING PROTEIN 1"/>
    <property type="match status" value="1"/>
</dbReference>
<keyword evidence="5 11" id="KW-0762">Sugar transport</keyword>
<keyword evidence="3 11" id="KW-0813">Transport</keyword>
<feature type="transmembrane region" description="Helical" evidence="11">
    <location>
        <begin position="74"/>
        <end position="98"/>
    </location>
</feature>
<keyword evidence="8 11" id="KW-1133">Transmembrane helix</keyword>
<evidence type="ECO:0000256" key="1">
    <source>
        <dbReference type="ARBA" id="ARBA00004651"/>
    </source>
</evidence>
<evidence type="ECO:0000256" key="2">
    <source>
        <dbReference type="ARBA" id="ARBA00007809"/>
    </source>
</evidence>
<dbReference type="InterPro" id="IPR047664">
    <property type="entry name" value="SWEET"/>
</dbReference>
<keyword evidence="4" id="KW-1003">Cell membrane</keyword>
<dbReference type="InterPro" id="IPR004316">
    <property type="entry name" value="SWEET_rpt"/>
</dbReference>
<organism evidence="12 13">
    <name type="scientific">Papaver nudicaule</name>
    <name type="common">Iceland poppy</name>
    <dbReference type="NCBI Taxonomy" id="74823"/>
    <lineage>
        <taxon>Eukaryota</taxon>
        <taxon>Viridiplantae</taxon>
        <taxon>Streptophyta</taxon>
        <taxon>Embryophyta</taxon>
        <taxon>Tracheophyta</taxon>
        <taxon>Spermatophyta</taxon>
        <taxon>Magnoliopsida</taxon>
        <taxon>Ranunculales</taxon>
        <taxon>Papaveraceae</taxon>
        <taxon>Papaveroideae</taxon>
        <taxon>Papaver</taxon>
    </lineage>
</organism>
<keyword evidence="9 11" id="KW-0472">Membrane</keyword>
<comment type="similarity">
    <text evidence="2 11">Belongs to the SWEET sugar transporter family.</text>
</comment>
<evidence type="ECO:0000256" key="9">
    <source>
        <dbReference type="ARBA" id="ARBA00023136"/>
    </source>
</evidence>
<dbReference type="EMBL" id="JAJJMA010231526">
    <property type="protein sequence ID" value="MCL7042116.1"/>
    <property type="molecule type" value="Genomic_DNA"/>
</dbReference>
<comment type="caution">
    <text evidence="12">The sequence shown here is derived from an EMBL/GenBank/DDBJ whole genome shotgun (WGS) entry which is preliminary data.</text>
</comment>
<evidence type="ECO:0000256" key="8">
    <source>
        <dbReference type="ARBA" id="ARBA00022989"/>
    </source>
</evidence>
<dbReference type="GO" id="GO:0005886">
    <property type="term" value="C:plasma membrane"/>
    <property type="evidence" value="ECO:0007669"/>
    <property type="project" value="UniProtKB-SubCell"/>
</dbReference>
<feature type="transmembrane region" description="Helical" evidence="11">
    <location>
        <begin position="199"/>
        <end position="223"/>
    </location>
</feature>